<feature type="coiled-coil region" evidence="1">
    <location>
        <begin position="98"/>
        <end position="125"/>
    </location>
</feature>
<sequence>MKAQTPIDLALLRRRFAPLLARWERQAKRIDALSLRERAFLFLCVVAVLVLLFDSLVLSPLAARAKLRSDAQVQQATEISKLREQFISASGSSAATPAAQLQLQLEAARNERRRLEDELRRVSAVSPAEGLSQLLQRVLAQQPGLVLERLTLLDDSPVSLSSSAASAAAPSYTPPGSMPGMSWQGVQLQLQGSYRDTQRYLQALERELPTLRWGEMRLISGSSSSEAPRLIVQVYLLKVQP</sequence>
<evidence type="ECO:0000256" key="1">
    <source>
        <dbReference type="SAM" id="Coils"/>
    </source>
</evidence>
<evidence type="ECO:0000313" key="4">
    <source>
        <dbReference type="Proteomes" id="UP001180453"/>
    </source>
</evidence>
<keyword evidence="1" id="KW-0175">Coiled coil</keyword>
<dbReference type="Proteomes" id="UP001180453">
    <property type="component" value="Unassembled WGS sequence"/>
</dbReference>
<feature type="transmembrane region" description="Helical" evidence="2">
    <location>
        <begin position="39"/>
        <end position="58"/>
    </location>
</feature>
<dbReference type="EMBL" id="JAVDXU010000001">
    <property type="protein sequence ID" value="MDR7267505.1"/>
    <property type="molecule type" value="Genomic_DNA"/>
</dbReference>
<keyword evidence="2" id="KW-0812">Transmembrane</keyword>
<gene>
    <name evidence="3" type="ORF">J2X20_000134</name>
</gene>
<evidence type="ECO:0000313" key="3">
    <source>
        <dbReference type="EMBL" id="MDR7267505.1"/>
    </source>
</evidence>
<keyword evidence="2" id="KW-0472">Membrane</keyword>
<protein>
    <submittedName>
        <fullName evidence="3">MSHA biogenesis protein MshJ</fullName>
    </submittedName>
</protein>
<evidence type="ECO:0000256" key="2">
    <source>
        <dbReference type="SAM" id="Phobius"/>
    </source>
</evidence>
<keyword evidence="4" id="KW-1185">Reference proteome</keyword>
<dbReference type="RefSeq" id="WP_310259358.1">
    <property type="nucleotide sequence ID" value="NZ_JAVDXU010000001.1"/>
</dbReference>
<organism evidence="3 4">
    <name type="scientific">Roseateles saccharophilus</name>
    <name type="common">Pseudomonas saccharophila</name>
    <dbReference type="NCBI Taxonomy" id="304"/>
    <lineage>
        <taxon>Bacteria</taxon>
        <taxon>Pseudomonadati</taxon>
        <taxon>Pseudomonadota</taxon>
        <taxon>Betaproteobacteria</taxon>
        <taxon>Burkholderiales</taxon>
        <taxon>Sphaerotilaceae</taxon>
        <taxon>Roseateles</taxon>
    </lineage>
</organism>
<reference evidence="3 4" key="1">
    <citation type="submission" date="2023-07" db="EMBL/GenBank/DDBJ databases">
        <title>Sorghum-associated microbial communities from plants grown in Nebraska, USA.</title>
        <authorList>
            <person name="Schachtman D."/>
        </authorList>
    </citation>
    <scope>NUCLEOTIDE SEQUENCE [LARGE SCALE GENOMIC DNA]</scope>
    <source>
        <strain evidence="3 4">BE314</strain>
    </source>
</reference>
<comment type="caution">
    <text evidence="3">The sequence shown here is derived from an EMBL/GenBank/DDBJ whole genome shotgun (WGS) entry which is preliminary data.</text>
</comment>
<proteinExistence type="predicted"/>
<name>A0ABU1YF65_ROSSA</name>
<accession>A0ABU1YF65</accession>
<keyword evidence="2" id="KW-1133">Transmembrane helix</keyword>